<dbReference type="HOGENOM" id="CLU_3299989_0_0_1"/>
<dbReference type="Proteomes" id="UP000015104">
    <property type="component" value="Unassembled WGS sequence"/>
</dbReference>
<dbReference type="EMBL" id="CAEY01000449">
    <property type="status" value="NOT_ANNOTATED_CDS"/>
    <property type="molecule type" value="Genomic_DNA"/>
</dbReference>
<dbReference type="AlphaFoldDB" id="T1JRH7"/>
<reference evidence="3" key="1">
    <citation type="submission" date="2011-08" db="EMBL/GenBank/DDBJ databases">
        <authorList>
            <person name="Rombauts S."/>
        </authorList>
    </citation>
    <scope>NUCLEOTIDE SEQUENCE</scope>
    <source>
        <strain evidence="3">London</strain>
    </source>
</reference>
<evidence type="ECO:0000313" key="2">
    <source>
        <dbReference type="EnsemblMetazoa" id="tetur01g06930.1"/>
    </source>
</evidence>
<name>T1JRH7_TETUR</name>
<protein>
    <submittedName>
        <fullName evidence="2">Uncharacterized protein</fullName>
    </submittedName>
</protein>
<evidence type="ECO:0000313" key="3">
    <source>
        <dbReference type="Proteomes" id="UP000015104"/>
    </source>
</evidence>
<accession>T1JRH7</accession>
<reference evidence="2" key="2">
    <citation type="submission" date="2015-06" db="UniProtKB">
        <authorList>
            <consortium name="EnsemblMetazoa"/>
        </authorList>
    </citation>
    <scope>IDENTIFICATION</scope>
</reference>
<sequence length="40" mass="4477">MINTGDNSQSYNFQLQVQGNPSKVPSLLNEVNKGRKDQVK</sequence>
<evidence type="ECO:0000256" key="1">
    <source>
        <dbReference type="SAM" id="MobiDB-lite"/>
    </source>
</evidence>
<keyword evidence="3" id="KW-1185">Reference proteome</keyword>
<feature type="region of interest" description="Disordered" evidence="1">
    <location>
        <begin position="16"/>
        <end position="40"/>
    </location>
</feature>
<dbReference type="EnsemblMetazoa" id="tetur01g06930.1">
    <property type="protein sequence ID" value="tetur01g06930.1"/>
    <property type="gene ID" value="tetur01g06930"/>
</dbReference>
<organism evidence="2 3">
    <name type="scientific">Tetranychus urticae</name>
    <name type="common">Two-spotted spider mite</name>
    <dbReference type="NCBI Taxonomy" id="32264"/>
    <lineage>
        <taxon>Eukaryota</taxon>
        <taxon>Metazoa</taxon>
        <taxon>Ecdysozoa</taxon>
        <taxon>Arthropoda</taxon>
        <taxon>Chelicerata</taxon>
        <taxon>Arachnida</taxon>
        <taxon>Acari</taxon>
        <taxon>Acariformes</taxon>
        <taxon>Trombidiformes</taxon>
        <taxon>Prostigmata</taxon>
        <taxon>Eleutherengona</taxon>
        <taxon>Raphignathae</taxon>
        <taxon>Tetranychoidea</taxon>
        <taxon>Tetranychidae</taxon>
        <taxon>Tetranychus</taxon>
    </lineage>
</organism>
<proteinExistence type="predicted"/>